<organism evidence="2 3">
    <name type="scientific">Faecalibaculum rodentium</name>
    <dbReference type="NCBI Taxonomy" id="1702221"/>
    <lineage>
        <taxon>Bacteria</taxon>
        <taxon>Bacillati</taxon>
        <taxon>Bacillota</taxon>
        <taxon>Erysipelotrichia</taxon>
        <taxon>Erysipelotrichales</taxon>
        <taxon>Erysipelotrichaceae</taxon>
        <taxon>Faecalibaculum</taxon>
    </lineage>
</organism>
<dbReference type="Gene3D" id="3.30.950.30">
    <property type="entry name" value="Schlafen, AAA domain"/>
    <property type="match status" value="1"/>
</dbReference>
<dbReference type="InterPro" id="IPR038475">
    <property type="entry name" value="RecG_C_sf"/>
</dbReference>
<evidence type="ECO:0000259" key="1">
    <source>
        <dbReference type="Pfam" id="PF04326"/>
    </source>
</evidence>
<dbReference type="InterPro" id="IPR038461">
    <property type="entry name" value="Schlafen_AlbA_2_dom_sf"/>
</dbReference>
<keyword evidence="3" id="KW-1185">Reference proteome</keyword>
<dbReference type="OrthoDB" id="9807907at2"/>
<dbReference type="STRING" id="1702221.AALO17_26440"/>
<reference evidence="2 3" key="1">
    <citation type="journal article" date="2016" name="Gut Pathog.">
        <title>Whole genome sequencing of "Faecalibaculum rodentium" ALO17, isolated from C57BL/6J laboratory mouse feces.</title>
        <authorList>
            <person name="Lim S."/>
            <person name="Chang D.H."/>
            <person name="Ahn S."/>
            <person name="Kim B.C."/>
        </authorList>
    </citation>
    <scope>NUCLEOTIDE SEQUENCE [LARGE SCALE GENOMIC DNA]</scope>
    <source>
        <strain evidence="2 3">Alo17</strain>
    </source>
</reference>
<dbReference type="EMBL" id="CP011391">
    <property type="protein sequence ID" value="AMK55778.1"/>
    <property type="molecule type" value="Genomic_DNA"/>
</dbReference>
<evidence type="ECO:0000313" key="2">
    <source>
        <dbReference type="EMBL" id="AMK55778.1"/>
    </source>
</evidence>
<dbReference type="Pfam" id="PF04326">
    <property type="entry name" value="SLFN_AlbA_2"/>
    <property type="match status" value="1"/>
</dbReference>
<dbReference type="GeneID" id="78479128"/>
<protein>
    <recommendedName>
        <fullName evidence="1">Schlafen AlbA-2 domain-containing protein</fullName>
    </recommendedName>
</protein>
<dbReference type="Gene3D" id="1.10.10.10">
    <property type="entry name" value="Winged helix-like DNA-binding domain superfamily/Winged helix DNA-binding domain"/>
    <property type="match status" value="1"/>
</dbReference>
<dbReference type="InterPro" id="IPR007421">
    <property type="entry name" value="Schlafen_AlbA_2_dom"/>
</dbReference>
<gene>
    <name evidence="2" type="ORF">AALO17_26440</name>
</gene>
<dbReference type="AlphaFoldDB" id="A0A140DYQ1"/>
<evidence type="ECO:0000313" key="3">
    <source>
        <dbReference type="Proteomes" id="UP000069771"/>
    </source>
</evidence>
<dbReference type="InterPro" id="IPR036388">
    <property type="entry name" value="WH-like_DNA-bd_sf"/>
</dbReference>
<proteinExistence type="predicted"/>
<name>A0A140DYQ1_9FIRM</name>
<dbReference type="Gene3D" id="3.30.565.60">
    <property type="match status" value="1"/>
</dbReference>
<dbReference type="PANTHER" id="PTHR30595">
    <property type="entry name" value="GLPR-RELATED TRANSCRIPTIONAL REPRESSOR"/>
    <property type="match status" value="1"/>
</dbReference>
<dbReference type="RefSeq" id="WP_067559782.1">
    <property type="nucleotide sequence ID" value="NZ_CAJTBG010000007.1"/>
</dbReference>
<dbReference type="PANTHER" id="PTHR30595:SF6">
    <property type="entry name" value="SCHLAFEN ALBA-2 DOMAIN-CONTAINING PROTEIN"/>
    <property type="match status" value="1"/>
</dbReference>
<dbReference type="KEGG" id="fro:AALO17_26440"/>
<sequence>MMAPESDVLEYKQDLTKTFLKTVSAFGNFHDGDIIFGVADDLTVPGLDHPAQFAESVAHMINDSFTPAPPYDVSVNEDNRTVALHVYKGMHRPYLYKGKAYERRGSSTVETDRAVLQDLILESRNMTWDELPSSRENLTFAALEREAQNAFGLEKLGNDALRSLGLLSGSRFNHAAELLSDQNDFPGIDLTVFGDSVSIIRLRKIISGCSLIDQYWQALELFKSQYVYETIEESLRKKTERIPETAFREALVNALIHRNWNLPGFVSVQMYPDHIQITSPGGLPITITEEEYLNDNVSDPRNQTLAWIFLRLHLIERLGTGIARIKEAYAGSEPKPQFHLGPHRIRIELPVTDIFQPLTSKQSQYLDKMTPGVLYTRQDLEALFSLSRQQTLSILNTLLKSGYLTRMGSGRAVRYLRRPGQ</sequence>
<dbReference type="Proteomes" id="UP000069771">
    <property type="component" value="Chromosome"/>
</dbReference>
<accession>A0A140DYQ1</accession>
<feature type="domain" description="Schlafen AlbA-2" evidence="1">
    <location>
        <begin position="5"/>
        <end position="110"/>
    </location>
</feature>
<dbReference type="Pfam" id="PF13749">
    <property type="entry name" value="HATPase_c_4"/>
    <property type="match status" value="1"/>
</dbReference>